<accession>A0A0W0F3V7</accession>
<gene>
    <name evidence="1" type="ORF">WG66_16458</name>
</gene>
<name>A0A0W0F3V7_MONRR</name>
<dbReference type="Gene3D" id="3.80.10.10">
    <property type="entry name" value="Ribonuclease Inhibitor"/>
    <property type="match status" value="1"/>
</dbReference>
<dbReference type="InterPro" id="IPR032675">
    <property type="entry name" value="LRR_dom_sf"/>
</dbReference>
<reference evidence="1 2" key="1">
    <citation type="submission" date="2015-12" db="EMBL/GenBank/DDBJ databases">
        <title>Draft genome sequence of Moniliophthora roreri, the causal agent of frosty pod rot of cacao.</title>
        <authorList>
            <person name="Aime M.C."/>
            <person name="Diaz-Valderrama J.R."/>
            <person name="Kijpornyongpan T."/>
            <person name="Phillips-Mora W."/>
        </authorList>
    </citation>
    <scope>NUCLEOTIDE SEQUENCE [LARGE SCALE GENOMIC DNA]</scope>
    <source>
        <strain evidence="1 2">MCA 2952</strain>
    </source>
</reference>
<dbReference type="AlphaFoldDB" id="A0A0W0F3V7"/>
<sequence length="460" mass="52306">MAPPLPPELVSLIFINLHNSPGSSNVDLNRCALVCRAWMPEARSLVFRSIFLHNHYHSKASPIGARFLRLCDSPFETFSKAGVQTLIISHYANPKPADFQLDKLLTWRSPDGKRTVLDIVPKLTQLSLSWITWCTLSEQAKRVLHEGFKSVMELDLYNVVFDSYGEFAALLHTFPLLHSLKMTGCFEPSTPVPVSTSGQPLTDLNLKDVSIFGLDDAKLLDALVPSPNLRVFRCRQPSYTFDGRGGSLEAERVRRLLDSASASLEEFVLDGGFYPASPATALYQYIVGLELTRYQNLRLITFTVLTPSLVDVLEGLANSSVHRDGQLEVLNLPYLCSIKDLDWERLDIVLQYPYFSHLKELRCSFTCRFTEEDVARQPQAPIYDTPDTDSEAARDLEMQLLEFRTHLPICEKRGILVPIIDYWYASKCWEIVLPQRRTRREKVVSALRRVLRLMRAIATR</sequence>
<organism evidence="1 2">
    <name type="scientific">Moniliophthora roreri</name>
    <name type="common">Frosty pod rot fungus</name>
    <name type="synonym">Monilia roreri</name>
    <dbReference type="NCBI Taxonomy" id="221103"/>
    <lineage>
        <taxon>Eukaryota</taxon>
        <taxon>Fungi</taxon>
        <taxon>Dikarya</taxon>
        <taxon>Basidiomycota</taxon>
        <taxon>Agaricomycotina</taxon>
        <taxon>Agaricomycetes</taxon>
        <taxon>Agaricomycetidae</taxon>
        <taxon>Agaricales</taxon>
        <taxon>Marasmiineae</taxon>
        <taxon>Marasmiaceae</taxon>
        <taxon>Moniliophthora</taxon>
    </lineage>
</organism>
<dbReference type="Proteomes" id="UP000054988">
    <property type="component" value="Unassembled WGS sequence"/>
</dbReference>
<protein>
    <recommendedName>
        <fullName evidence="3">F-box domain-containing protein</fullName>
    </recommendedName>
</protein>
<evidence type="ECO:0008006" key="3">
    <source>
        <dbReference type="Google" id="ProtNLM"/>
    </source>
</evidence>
<evidence type="ECO:0000313" key="2">
    <source>
        <dbReference type="Proteomes" id="UP000054988"/>
    </source>
</evidence>
<evidence type="ECO:0000313" key="1">
    <source>
        <dbReference type="EMBL" id="KTB31001.1"/>
    </source>
</evidence>
<dbReference type="SUPFAM" id="SSF52047">
    <property type="entry name" value="RNI-like"/>
    <property type="match status" value="1"/>
</dbReference>
<proteinExistence type="predicted"/>
<comment type="caution">
    <text evidence="1">The sequence shown here is derived from an EMBL/GenBank/DDBJ whole genome shotgun (WGS) entry which is preliminary data.</text>
</comment>
<dbReference type="EMBL" id="LATX01002354">
    <property type="protein sequence ID" value="KTB31001.1"/>
    <property type="molecule type" value="Genomic_DNA"/>
</dbReference>